<dbReference type="VEuPathDB" id="AmoebaDB:NAEGRDRAFT_72041"/>
<keyword evidence="2" id="KW-1185">Reference proteome</keyword>
<dbReference type="Proteomes" id="UP000006671">
    <property type="component" value="Unassembled WGS sequence"/>
</dbReference>
<accession>D2VSS2</accession>
<reference evidence="1 2" key="1">
    <citation type="journal article" date="2010" name="Cell">
        <title>The genome of Naegleria gruberi illuminates early eukaryotic versatility.</title>
        <authorList>
            <person name="Fritz-Laylin L.K."/>
            <person name="Prochnik S.E."/>
            <person name="Ginger M.L."/>
            <person name="Dacks J.B."/>
            <person name="Carpenter M.L."/>
            <person name="Field M.C."/>
            <person name="Kuo A."/>
            <person name="Paredez A."/>
            <person name="Chapman J."/>
            <person name="Pham J."/>
            <person name="Shu S."/>
            <person name="Neupane R."/>
            <person name="Cipriano M."/>
            <person name="Mancuso J."/>
            <person name="Tu H."/>
            <person name="Salamov A."/>
            <person name="Lindquist E."/>
            <person name="Shapiro H."/>
            <person name="Lucas S."/>
            <person name="Grigoriev I.V."/>
            <person name="Cande W.Z."/>
            <person name="Fulton C."/>
            <person name="Rokhsar D.S."/>
            <person name="Dawson S.C."/>
        </authorList>
    </citation>
    <scope>NUCLEOTIDE SEQUENCE [LARGE SCALE GENOMIC DNA]</scope>
    <source>
        <strain evidence="1 2">NEG-M</strain>
    </source>
</reference>
<dbReference type="RefSeq" id="XP_002672911.1">
    <property type="nucleotide sequence ID" value="XM_002672865.1"/>
</dbReference>
<sequence length="445" mass="51008">MTKRSIEENCSSSKKIKIQDHVNHISEDVWSQTIFPFLDGNELFKSIRLVSFLWNNLVLATRCNIQVYFPGFTMEEVERTVVQLKEWEFSDRETYEVTSFKYSNDKEHCKRVREFIQSGEEGKFKNVTGITFKSKIHPCFFEKIFSLDWQHLKTLNLSNNTLNAEGAKFLANGNMNLTQLNLSNNSIGNEGIGYLSKSSIVKGLTLLNVLCNNIDNEGAQYLQGDNFKNLTQLNFQTLSSRGNRYLAMTAHFCGVTPFTIHPFDNTDDLKEYLFNYYIKYWNQYAGEVLGLSKNDDKQVLKEKIYPLPFERIAGLAVGEVGGMVYNECETEAVVGIVYGQEINEENLAKTNESTPFVIVEKLDGYSHECTYCIGKSKLEERLAKEEYEEDELEELEGDSKTFKQIASLLQSGIDNDDGRDIFLAFFIGEIVDGTFVELKKKQLNY</sequence>
<dbReference type="InterPro" id="IPR032675">
    <property type="entry name" value="LRR_dom_sf"/>
</dbReference>
<dbReference type="KEGG" id="ngr:NAEGRDRAFT_72041"/>
<evidence type="ECO:0000313" key="2">
    <source>
        <dbReference type="Proteomes" id="UP000006671"/>
    </source>
</evidence>
<name>D2VSS2_NAEGR</name>
<dbReference type="Pfam" id="PF13516">
    <property type="entry name" value="LRR_6"/>
    <property type="match status" value="3"/>
</dbReference>
<organism evidence="2">
    <name type="scientific">Naegleria gruberi</name>
    <name type="common">Amoeba</name>
    <dbReference type="NCBI Taxonomy" id="5762"/>
    <lineage>
        <taxon>Eukaryota</taxon>
        <taxon>Discoba</taxon>
        <taxon>Heterolobosea</taxon>
        <taxon>Tetramitia</taxon>
        <taxon>Eutetramitia</taxon>
        <taxon>Vahlkampfiidae</taxon>
        <taxon>Naegleria</taxon>
    </lineage>
</organism>
<dbReference type="InterPro" id="IPR001611">
    <property type="entry name" value="Leu-rich_rpt"/>
</dbReference>
<gene>
    <name evidence="1" type="ORF">NAEGRDRAFT_72041</name>
</gene>
<dbReference type="AlphaFoldDB" id="D2VSS2"/>
<evidence type="ECO:0000313" key="1">
    <source>
        <dbReference type="EMBL" id="EFC40167.1"/>
    </source>
</evidence>
<dbReference type="InParanoid" id="D2VSS2"/>
<dbReference type="SUPFAM" id="SSF52047">
    <property type="entry name" value="RNI-like"/>
    <property type="match status" value="1"/>
</dbReference>
<dbReference type="SMART" id="SM00368">
    <property type="entry name" value="LRR_RI"/>
    <property type="match status" value="2"/>
</dbReference>
<dbReference type="Gene3D" id="3.80.10.10">
    <property type="entry name" value="Ribonuclease Inhibitor"/>
    <property type="match status" value="1"/>
</dbReference>
<dbReference type="GeneID" id="8854670"/>
<proteinExistence type="predicted"/>
<dbReference type="EMBL" id="GG738894">
    <property type="protein sequence ID" value="EFC40167.1"/>
    <property type="molecule type" value="Genomic_DNA"/>
</dbReference>
<protein>
    <submittedName>
        <fullName evidence="1">Predicted protein</fullName>
    </submittedName>
</protein>